<protein>
    <submittedName>
        <fullName evidence="2">Alpha/beta fold hydrolase</fullName>
    </submittedName>
</protein>
<accession>A0ABY8VQU0</accession>
<dbReference type="InterPro" id="IPR000073">
    <property type="entry name" value="AB_hydrolase_1"/>
</dbReference>
<reference evidence="2 3" key="1">
    <citation type="submission" date="2023-05" db="EMBL/GenBank/DDBJ databases">
        <title>Corynebacterium suedekumii sp. nov. and Corynebacterium breve sp. nov. isolated from raw cow's milk.</title>
        <authorList>
            <person name="Baer M.K."/>
            <person name="Mehl L."/>
            <person name="Hellmuth R."/>
            <person name="Marke G."/>
            <person name="Lipski A."/>
        </authorList>
    </citation>
    <scope>NUCLEOTIDE SEQUENCE [LARGE SCALE GENOMIC DNA]</scope>
    <source>
        <strain evidence="2 3">LM112</strain>
    </source>
</reference>
<sequence>MSLLRWVPHRGHLPELPALPGTPVVLLHGLLGSPGNFELTARALIAAGIPVIAPEYGLRGTVPVERSLTELVDALSPHLSSPLDMVGHSLGGLLGLRLARQFPGSVRTLVGVGAAFRGLPAPRNPVVRRGIGTVMGRGALDLLTPEPWAAEVPAGTRVVSIISDADRIVPRESSDLGEVVEVRGVRHEYLPSLAREISAALAWTP</sequence>
<organism evidence="2 3">
    <name type="scientific">Corynebacterium suedekumii</name>
    <dbReference type="NCBI Taxonomy" id="3049801"/>
    <lineage>
        <taxon>Bacteria</taxon>
        <taxon>Bacillati</taxon>
        <taxon>Actinomycetota</taxon>
        <taxon>Actinomycetes</taxon>
        <taxon>Mycobacteriales</taxon>
        <taxon>Corynebacteriaceae</taxon>
        <taxon>Corynebacterium</taxon>
    </lineage>
</organism>
<keyword evidence="2" id="KW-0378">Hydrolase</keyword>
<dbReference type="RefSeq" id="WP_284875151.1">
    <property type="nucleotide sequence ID" value="NZ_CP126970.1"/>
</dbReference>
<proteinExistence type="predicted"/>
<dbReference type="GO" id="GO:0016787">
    <property type="term" value="F:hydrolase activity"/>
    <property type="evidence" value="ECO:0007669"/>
    <property type="project" value="UniProtKB-KW"/>
</dbReference>
<gene>
    <name evidence="2" type="ORF">QP029_01555</name>
</gene>
<dbReference type="Proteomes" id="UP001238805">
    <property type="component" value="Chromosome"/>
</dbReference>
<feature type="domain" description="AB hydrolase-1" evidence="1">
    <location>
        <begin position="24"/>
        <end position="130"/>
    </location>
</feature>
<evidence type="ECO:0000259" key="1">
    <source>
        <dbReference type="Pfam" id="PF12697"/>
    </source>
</evidence>
<evidence type="ECO:0000313" key="2">
    <source>
        <dbReference type="EMBL" id="WIM70563.1"/>
    </source>
</evidence>
<evidence type="ECO:0000313" key="3">
    <source>
        <dbReference type="Proteomes" id="UP001238805"/>
    </source>
</evidence>
<name>A0ABY8VQU0_9CORY</name>
<dbReference type="SUPFAM" id="SSF53474">
    <property type="entry name" value="alpha/beta-Hydrolases"/>
    <property type="match status" value="1"/>
</dbReference>
<keyword evidence="3" id="KW-1185">Reference proteome</keyword>
<dbReference type="Pfam" id="PF12697">
    <property type="entry name" value="Abhydrolase_6"/>
    <property type="match status" value="1"/>
</dbReference>
<dbReference type="Gene3D" id="3.40.50.1820">
    <property type="entry name" value="alpha/beta hydrolase"/>
    <property type="match status" value="1"/>
</dbReference>
<dbReference type="InterPro" id="IPR029058">
    <property type="entry name" value="AB_hydrolase_fold"/>
</dbReference>
<dbReference type="EMBL" id="CP126970">
    <property type="protein sequence ID" value="WIM70563.1"/>
    <property type="molecule type" value="Genomic_DNA"/>
</dbReference>